<dbReference type="Proteomes" id="UP000015105">
    <property type="component" value="Chromosome 6D"/>
</dbReference>
<dbReference type="PANTHER" id="PTHR43330">
    <property type="entry name" value="METHIONINE AMINOPEPTIDASE"/>
    <property type="match status" value="1"/>
</dbReference>
<evidence type="ECO:0000256" key="1">
    <source>
        <dbReference type="SAM" id="MobiDB-lite"/>
    </source>
</evidence>
<evidence type="ECO:0000313" key="2">
    <source>
        <dbReference type="EnsemblPlants" id="AET6Gv20563600.13"/>
    </source>
</evidence>
<evidence type="ECO:0008006" key="4">
    <source>
        <dbReference type="Google" id="ProtNLM"/>
    </source>
</evidence>
<dbReference type="AlphaFoldDB" id="A0A453P0Q6"/>
<accession>A0A453P0Q6</accession>
<reference evidence="2" key="4">
    <citation type="submission" date="2019-03" db="UniProtKB">
        <authorList>
            <consortium name="EnsemblPlants"/>
        </authorList>
    </citation>
    <scope>IDENTIFICATION</scope>
</reference>
<dbReference type="GO" id="GO:0009507">
    <property type="term" value="C:chloroplast"/>
    <property type="evidence" value="ECO:0007669"/>
    <property type="project" value="TreeGrafter"/>
</dbReference>
<proteinExistence type="predicted"/>
<dbReference type="InterPro" id="IPR036005">
    <property type="entry name" value="Creatinase/aminopeptidase-like"/>
</dbReference>
<protein>
    <recommendedName>
        <fullName evidence="4">Peptidase M24 domain-containing protein</fullName>
    </recommendedName>
</protein>
<dbReference type="PANTHER" id="PTHR43330:SF6">
    <property type="entry name" value="METHIONINE AMINOPEPTIDASE"/>
    <property type="match status" value="1"/>
</dbReference>
<feature type="region of interest" description="Disordered" evidence="1">
    <location>
        <begin position="1"/>
        <end position="41"/>
    </location>
</feature>
<dbReference type="SUPFAM" id="SSF55920">
    <property type="entry name" value="Creatinase/aminopeptidase"/>
    <property type="match status" value="1"/>
</dbReference>
<dbReference type="GO" id="GO:0070006">
    <property type="term" value="F:metalloaminopeptidase activity"/>
    <property type="evidence" value="ECO:0007669"/>
    <property type="project" value="TreeGrafter"/>
</dbReference>
<evidence type="ECO:0000313" key="3">
    <source>
        <dbReference type="Proteomes" id="UP000015105"/>
    </source>
</evidence>
<dbReference type="EnsemblPlants" id="AET6Gv20563600.13">
    <property type="protein sequence ID" value="AET6Gv20563600.13"/>
    <property type="gene ID" value="AET6Gv20563600"/>
</dbReference>
<reference evidence="2" key="3">
    <citation type="journal article" date="2017" name="Nature">
        <title>Genome sequence of the progenitor of the wheat D genome Aegilops tauschii.</title>
        <authorList>
            <person name="Luo M.C."/>
            <person name="Gu Y.Q."/>
            <person name="Puiu D."/>
            <person name="Wang H."/>
            <person name="Twardziok S.O."/>
            <person name="Deal K.R."/>
            <person name="Huo N."/>
            <person name="Zhu T."/>
            <person name="Wang L."/>
            <person name="Wang Y."/>
            <person name="McGuire P.E."/>
            <person name="Liu S."/>
            <person name="Long H."/>
            <person name="Ramasamy R.K."/>
            <person name="Rodriguez J.C."/>
            <person name="Van S.L."/>
            <person name="Yuan L."/>
            <person name="Wang Z."/>
            <person name="Xia Z."/>
            <person name="Xiao L."/>
            <person name="Anderson O.D."/>
            <person name="Ouyang S."/>
            <person name="Liang Y."/>
            <person name="Zimin A.V."/>
            <person name="Pertea G."/>
            <person name="Qi P."/>
            <person name="Bennetzen J.L."/>
            <person name="Dai X."/>
            <person name="Dawson M.W."/>
            <person name="Muller H.G."/>
            <person name="Kugler K."/>
            <person name="Rivarola-Duarte L."/>
            <person name="Spannagl M."/>
            <person name="Mayer K.F.X."/>
            <person name="Lu F.H."/>
            <person name="Bevan M.W."/>
            <person name="Leroy P."/>
            <person name="Li P."/>
            <person name="You F.M."/>
            <person name="Sun Q."/>
            <person name="Liu Z."/>
            <person name="Lyons E."/>
            <person name="Wicker T."/>
            <person name="Salzberg S.L."/>
            <person name="Devos K.M."/>
            <person name="Dvorak J."/>
        </authorList>
    </citation>
    <scope>NUCLEOTIDE SEQUENCE [LARGE SCALE GENOMIC DNA]</scope>
    <source>
        <strain evidence="2">cv. AL8/78</strain>
    </source>
</reference>
<name>A0A453P0Q6_AEGTS</name>
<sequence length="107" mass="12197">VKGREPLRRGTVSPRLPVPEHIRRPPYDGTDHLPDVNPGRQMHDRESIVHMRAACELAARVLQYAGTMVKVMLHYKDATSSCGKHSNISSYSLLVFFCILQWIVHIH</sequence>
<dbReference type="Gene3D" id="3.90.230.10">
    <property type="entry name" value="Creatinase/methionine aminopeptidase superfamily"/>
    <property type="match status" value="1"/>
</dbReference>
<reference evidence="3" key="2">
    <citation type="journal article" date="2017" name="Nat. Plants">
        <title>The Aegilops tauschii genome reveals multiple impacts of transposons.</title>
        <authorList>
            <person name="Zhao G."/>
            <person name="Zou C."/>
            <person name="Li K."/>
            <person name="Wang K."/>
            <person name="Li T."/>
            <person name="Gao L."/>
            <person name="Zhang X."/>
            <person name="Wang H."/>
            <person name="Yang Z."/>
            <person name="Liu X."/>
            <person name="Jiang W."/>
            <person name="Mao L."/>
            <person name="Kong X."/>
            <person name="Jiao Y."/>
            <person name="Jia J."/>
        </authorList>
    </citation>
    <scope>NUCLEOTIDE SEQUENCE [LARGE SCALE GENOMIC DNA]</scope>
    <source>
        <strain evidence="3">cv. AL8/78</strain>
    </source>
</reference>
<reference evidence="2" key="5">
    <citation type="journal article" date="2021" name="G3 (Bethesda)">
        <title>Aegilops tauschii genome assembly Aet v5.0 features greater sequence contiguity and improved annotation.</title>
        <authorList>
            <person name="Wang L."/>
            <person name="Zhu T."/>
            <person name="Rodriguez J.C."/>
            <person name="Deal K.R."/>
            <person name="Dubcovsky J."/>
            <person name="McGuire P.E."/>
            <person name="Lux T."/>
            <person name="Spannagl M."/>
            <person name="Mayer K.F.X."/>
            <person name="Baldrich P."/>
            <person name="Meyers B.C."/>
            <person name="Huo N."/>
            <person name="Gu Y.Q."/>
            <person name="Zhou H."/>
            <person name="Devos K.M."/>
            <person name="Bennetzen J.L."/>
            <person name="Unver T."/>
            <person name="Budak H."/>
            <person name="Gulick P.J."/>
            <person name="Galiba G."/>
            <person name="Kalapos B."/>
            <person name="Nelson D.R."/>
            <person name="Li P."/>
            <person name="You F.M."/>
            <person name="Luo M.C."/>
            <person name="Dvorak J."/>
        </authorList>
    </citation>
    <scope>NUCLEOTIDE SEQUENCE [LARGE SCALE GENOMIC DNA]</scope>
    <source>
        <strain evidence="2">cv. AL8/78</strain>
    </source>
</reference>
<reference evidence="3" key="1">
    <citation type="journal article" date="2014" name="Science">
        <title>Ancient hybridizations among the ancestral genomes of bread wheat.</title>
        <authorList>
            <consortium name="International Wheat Genome Sequencing Consortium,"/>
            <person name="Marcussen T."/>
            <person name="Sandve S.R."/>
            <person name="Heier L."/>
            <person name="Spannagl M."/>
            <person name="Pfeifer M."/>
            <person name="Jakobsen K.S."/>
            <person name="Wulff B.B."/>
            <person name="Steuernagel B."/>
            <person name="Mayer K.F."/>
            <person name="Olsen O.A."/>
        </authorList>
    </citation>
    <scope>NUCLEOTIDE SEQUENCE [LARGE SCALE GENOMIC DNA]</scope>
    <source>
        <strain evidence="3">cv. AL8/78</strain>
    </source>
</reference>
<keyword evidence="3" id="KW-1185">Reference proteome</keyword>
<organism evidence="2 3">
    <name type="scientific">Aegilops tauschii subsp. strangulata</name>
    <name type="common">Goatgrass</name>
    <dbReference type="NCBI Taxonomy" id="200361"/>
    <lineage>
        <taxon>Eukaryota</taxon>
        <taxon>Viridiplantae</taxon>
        <taxon>Streptophyta</taxon>
        <taxon>Embryophyta</taxon>
        <taxon>Tracheophyta</taxon>
        <taxon>Spermatophyta</taxon>
        <taxon>Magnoliopsida</taxon>
        <taxon>Liliopsida</taxon>
        <taxon>Poales</taxon>
        <taxon>Poaceae</taxon>
        <taxon>BOP clade</taxon>
        <taxon>Pooideae</taxon>
        <taxon>Triticodae</taxon>
        <taxon>Triticeae</taxon>
        <taxon>Triticinae</taxon>
        <taxon>Aegilops</taxon>
    </lineage>
</organism>
<feature type="compositionally biased region" description="Basic and acidic residues" evidence="1">
    <location>
        <begin position="18"/>
        <end position="34"/>
    </location>
</feature>
<dbReference type="Gramene" id="AET6Gv20563600.13">
    <property type="protein sequence ID" value="AET6Gv20563600.13"/>
    <property type="gene ID" value="AET6Gv20563600"/>
</dbReference>